<dbReference type="Proteomes" id="UP000789759">
    <property type="component" value="Unassembled WGS sequence"/>
</dbReference>
<feature type="domain" description="DUF6570" evidence="1">
    <location>
        <begin position="35"/>
        <end position="74"/>
    </location>
</feature>
<dbReference type="InterPro" id="IPR046700">
    <property type="entry name" value="DUF6570"/>
</dbReference>
<proteinExistence type="predicted"/>
<comment type="caution">
    <text evidence="2">The sequence shown here is derived from an EMBL/GenBank/DDBJ whole genome shotgun (WGS) entry which is preliminary data.</text>
</comment>
<keyword evidence="3" id="KW-1185">Reference proteome</keyword>
<reference evidence="2" key="1">
    <citation type="submission" date="2021-06" db="EMBL/GenBank/DDBJ databases">
        <authorList>
            <person name="Kallberg Y."/>
            <person name="Tangrot J."/>
            <person name="Rosling A."/>
        </authorList>
    </citation>
    <scope>NUCLEOTIDE SEQUENCE</scope>
    <source>
        <strain evidence="2">FL966</strain>
    </source>
</reference>
<evidence type="ECO:0000313" key="2">
    <source>
        <dbReference type="EMBL" id="CAG8727419.1"/>
    </source>
</evidence>
<dbReference type="Pfam" id="PF20209">
    <property type="entry name" value="DUF6570"/>
    <property type="match status" value="1"/>
</dbReference>
<sequence length="117" mass="14286">MIVYRFHEKQYRYNRNFINFFKFFTCLSQHLSEKDPMTFRDFKVYRNKVTCALYRLKANNSYYSEIDIDNEDLQSLLENGFLNNQLQNNQITNDKINKVNKDNILMYTFISFLFSNN</sequence>
<name>A0A9N9IAZ5_9GLOM</name>
<accession>A0A9N9IAZ5</accession>
<organism evidence="2 3">
    <name type="scientific">Cetraspora pellucida</name>
    <dbReference type="NCBI Taxonomy" id="1433469"/>
    <lineage>
        <taxon>Eukaryota</taxon>
        <taxon>Fungi</taxon>
        <taxon>Fungi incertae sedis</taxon>
        <taxon>Mucoromycota</taxon>
        <taxon>Glomeromycotina</taxon>
        <taxon>Glomeromycetes</taxon>
        <taxon>Diversisporales</taxon>
        <taxon>Gigasporaceae</taxon>
        <taxon>Cetraspora</taxon>
    </lineage>
</organism>
<evidence type="ECO:0000259" key="1">
    <source>
        <dbReference type="Pfam" id="PF20209"/>
    </source>
</evidence>
<dbReference type="AlphaFoldDB" id="A0A9N9IAZ5"/>
<protein>
    <submittedName>
        <fullName evidence="2">2996_t:CDS:1</fullName>
    </submittedName>
</protein>
<dbReference type="EMBL" id="CAJVQA010013864">
    <property type="protein sequence ID" value="CAG8727419.1"/>
    <property type="molecule type" value="Genomic_DNA"/>
</dbReference>
<gene>
    <name evidence="2" type="ORF">CPELLU_LOCUS13266</name>
</gene>
<dbReference type="OrthoDB" id="2437573at2759"/>
<evidence type="ECO:0000313" key="3">
    <source>
        <dbReference type="Proteomes" id="UP000789759"/>
    </source>
</evidence>